<dbReference type="Gene3D" id="3.30.420.10">
    <property type="entry name" value="Ribonuclease H-like superfamily/Ribonuclease H"/>
    <property type="match status" value="1"/>
</dbReference>
<feature type="compositionally biased region" description="Basic and acidic residues" evidence="1">
    <location>
        <begin position="9"/>
        <end position="29"/>
    </location>
</feature>
<reference evidence="3" key="1">
    <citation type="journal article" date="2019" name="Sci. Rep.">
        <title>Draft genome of Tanacetum cinerariifolium, the natural source of mosquito coil.</title>
        <authorList>
            <person name="Yamashiro T."/>
            <person name="Shiraishi A."/>
            <person name="Satake H."/>
            <person name="Nakayama K."/>
        </authorList>
    </citation>
    <scope>NUCLEOTIDE SEQUENCE</scope>
</reference>
<dbReference type="SUPFAM" id="SSF53098">
    <property type="entry name" value="Ribonuclease H-like"/>
    <property type="match status" value="1"/>
</dbReference>
<dbReference type="GO" id="GO:0015074">
    <property type="term" value="P:DNA integration"/>
    <property type="evidence" value="ECO:0007669"/>
    <property type="project" value="InterPro"/>
</dbReference>
<dbReference type="Pfam" id="PF00078">
    <property type="entry name" value="RVT_1"/>
    <property type="match status" value="1"/>
</dbReference>
<evidence type="ECO:0000313" key="3">
    <source>
        <dbReference type="EMBL" id="GEU50321.1"/>
    </source>
</evidence>
<dbReference type="PANTHER" id="PTHR37984">
    <property type="entry name" value="PROTEIN CBG26694"/>
    <property type="match status" value="1"/>
</dbReference>
<dbReference type="PROSITE" id="PS50994">
    <property type="entry name" value="INTEGRASE"/>
    <property type="match status" value="1"/>
</dbReference>
<dbReference type="InterPro" id="IPR012337">
    <property type="entry name" value="RNaseH-like_sf"/>
</dbReference>
<dbReference type="EMBL" id="BKCJ010002697">
    <property type="protein sequence ID" value="GEU50321.1"/>
    <property type="molecule type" value="Genomic_DNA"/>
</dbReference>
<dbReference type="AlphaFoldDB" id="A0A6L2KLM8"/>
<dbReference type="InterPro" id="IPR000477">
    <property type="entry name" value="RT_dom"/>
</dbReference>
<dbReference type="SUPFAM" id="SSF56672">
    <property type="entry name" value="DNA/RNA polymerases"/>
    <property type="match status" value="1"/>
</dbReference>
<gene>
    <name evidence="3" type="ORF">Tci_022299</name>
</gene>
<dbReference type="GO" id="GO:0003676">
    <property type="term" value="F:nucleic acid binding"/>
    <property type="evidence" value="ECO:0007669"/>
    <property type="project" value="InterPro"/>
</dbReference>
<protein>
    <submittedName>
        <fullName evidence="3">Reverse transcriptase domain-containing protein</fullName>
    </submittedName>
</protein>
<dbReference type="Gene3D" id="3.10.10.10">
    <property type="entry name" value="HIV Type 1 Reverse Transcriptase, subunit A, domain 1"/>
    <property type="match status" value="1"/>
</dbReference>
<keyword evidence="3" id="KW-0548">Nucleotidyltransferase</keyword>
<dbReference type="InterPro" id="IPR050951">
    <property type="entry name" value="Retrovirus_Pol_polyprotein"/>
</dbReference>
<dbReference type="InterPro" id="IPR001584">
    <property type="entry name" value="Integrase_cat-core"/>
</dbReference>
<dbReference type="PANTHER" id="PTHR37984:SF5">
    <property type="entry name" value="PROTEIN NYNRIN-LIKE"/>
    <property type="match status" value="1"/>
</dbReference>
<name>A0A6L2KLM8_TANCI</name>
<comment type="caution">
    <text evidence="3">The sequence shown here is derived from an EMBL/GenBank/DDBJ whole genome shotgun (WGS) entry which is preliminary data.</text>
</comment>
<sequence>MLMPGNGYNKRDKIQAKPDKTEHKTESVEKSKTGRAFIDVFEGELTLCVGKEAITFNLNQTSRYSANYNDMTANHIDVIDMACEEYSQEVLGFSDVIASGNPTPYYDPIVSTTSPTLTPFENSDFLFEEVDAFLSIEDDPTSPEELKICEAKTNKSSIDEPPEVELKDLPSHLENAFLEGHNKLPVIIVKNLSVEEKTALITVLKSHKRAITWKLSDIKGIDPEFCTHKILMEEDFEPAVQHQRRVNLKIHNVIKQEVLKLLDAGLKYPISDSPWPSTLRNQYYCFLDGFSRYFQIPINPKDQEKNTFTCPHGMFAYLRMPFGLCNAPGTFQRKPLTFLRLATMDPLGETMAQITQPRRFGTPRAIISDRGTHFCNDQFAKVMLKFGVSHRLATSYHPQTSGHVEVSIRGLKRILKRTVGKTHASWSDKLDDAL</sequence>
<accession>A0A6L2KLM8</accession>
<evidence type="ECO:0000259" key="2">
    <source>
        <dbReference type="PROSITE" id="PS50994"/>
    </source>
</evidence>
<organism evidence="3">
    <name type="scientific">Tanacetum cinerariifolium</name>
    <name type="common">Dalmatian daisy</name>
    <name type="synonym">Chrysanthemum cinerariifolium</name>
    <dbReference type="NCBI Taxonomy" id="118510"/>
    <lineage>
        <taxon>Eukaryota</taxon>
        <taxon>Viridiplantae</taxon>
        <taxon>Streptophyta</taxon>
        <taxon>Embryophyta</taxon>
        <taxon>Tracheophyta</taxon>
        <taxon>Spermatophyta</taxon>
        <taxon>Magnoliopsida</taxon>
        <taxon>eudicotyledons</taxon>
        <taxon>Gunneridae</taxon>
        <taxon>Pentapetalae</taxon>
        <taxon>asterids</taxon>
        <taxon>campanulids</taxon>
        <taxon>Asterales</taxon>
        <taxon>Asteraceae</taxon>
        <taxon>Asteroideae</taxon>
        <taxon>Anthemideae</taxon>
        <taxon>Anthemidinae</taxon>
        <taxon>Tanacetum</taxon>
    </lineage>
</organism>
<proteinExistence type="predicted"/>
<dbReference type="InterPro" id="IPR036397">
    <property type="entry name" value="RNaseH_sf"/>
</dbReference>
<dbReference type="InterPro" id="IPR043502">
    <property type="entry name" value="DNA/RNA_pol_sf"/>
</dbReference>
<evidence type="ECO:0000256" key="1">
    <source>
        <dbReference type="SAM" id="MobiDB-lite"/>
    </source>
</evidence>
<keyword evidence="3" id="KW-0808">Transferase</keyword>
<dbReference type="GO" id="GO:0003964">
    <property type="term" value="F:RNA-directed DNA polymerase activity"/>
    <property type="evidence" value="ECO:0007669"/>
    <property type="project" value="UniProtKB-KW"/>
</dbReference>
<feature type="region of interest" description="Disordered" evidence="1">
    <location>
        <begin position="1"/>
        <end position="29"/>
    </location>
</feature>
<feature type="domain" description="Integrase catalytic" evidence="2">
    <location>
        <begin position="361"/>
        <end position="434"/>
    </location>
</feature>
<keyword evidence="3" id="KW-0695">RNA-directed DNA polymerase</keyword>